<keyword evidence="3" id="KW-1185">Reference proteome</keyword>
<dbReference type="PANTHER" id="PTHR30203:SF23">
    <property type="entry name" value="OUTER MEMBRANE EFFLUX PROTEIN"/>
    <property type="match status" value="1"/>
</dbReference>
<evidence type="ECO:0000313" key="3">
    <source>
        <dbReference type="Proteomes" id="UP000565262"/>
    </source>
</evidence>
<dbReference type="PANTHER" id="PTHR30203">
    <property type="entry name" value="OUTER MEMBRANE CATION EFFLUX PROTEIN"/>
    <property type="match status" value="1"/>
</dbReference>
<evidence type="ECO:0000256" key="1">
    <source>
        <dbReference type="SAM" id="Coils"/>
    </source>
</evidence>
<accession>A0A839IQR0</accession>
<gene>
    <name evidence="2" type="ORF">H4O21_09165</name>
</gene>
<keyword evidence="1" id="KW-0175">Coiled coil</keyword>
<organism evidence="2 3">
    <name type="scientific">Oceanospirillum sediminis</name>
    <dbReference type="NCBI Taxonomy" id="2760088"/>
    <lineage>
        <taxon>Bacteria</taxon>
        <taxon>Pseudomonadati</taxon>
        <taxon>Pseudomonadota</taxon>
        <taxon>Gammaproteobacteria</taxon>
        <taxon>Oceanospirillales</taxon>
        <taxon>Oceanospirillaceae</taxon>
        <taxon>Oceanospirillum</taxon>
    </lineage>
</organism>
<evidence type="ECO:0000313" key="2">
    <source>
        <dbReference type="EMBL" id="MBB1486777.1"/>
    </source>
</evidence>
<dbReference type="InterPro" id="IPR010131">
    <property type="entry name" value="MdtP/NodT-like"/>
</dbReference>
<dbReference type="EMBL" id="JACJFM010000009">
    <property type="protein sequence ID" value="MBB1486777.1"/>
    <property type="molecule type" value="Genomic_DNA"/>
</dbReference>
<comment type="caution">
    <text evidence="2">The sequence shown here is derived from an EMBL/GenBank/DDBJ whole genome shotgun (WGS) entry which is preliminary data.</text>
</comment>
<dbReference type="AlphaFoldDB" id="A0A839IQR0"/>
<dbReference type="SUPFAM" id="SSF56954">
    <property type="entry name" value="Outer membrane efflux proteins (OEP)"/>
    <property type="match status" value="1"/>
</dbReference>
<proteinExistence type="predicted"/>
<dbReference type="Gene3D" id="1.20.1600.10">
    <property type="entry name" value="Outer membrane efflux proteins (OEP)"/>
    <property type="match status" value="1"/>
</dbReference>
<name>A0A839IQR0_9GAMM</name>
<feature type="coiled-coil region" evidence="1">
    <location>
        <begin position="371"/>
        <end position="412"/>
    </location>
</feature>
<dbReference type="RefSeq" id="WP_182808559.1">
    <property type="nucleotide sequence ID" value="NZ_JACJFM010000009.1"/>
</dbReference>
<dbReference type="Proteomes" id="UP000565262">
    <property type="component" value="Unassembled WGS sequence"/>
</dbReference>
<protein>
    <submittedName>
        <fullName evidence="2">TolC family protein</fullName>
    </submittedName>
</protein>
<reference evidence="2 3" key="1">
    <citation type="submission" date="2020-08" db="EMBL/GenBank/DDBJ databases">
        <title>Oceanospirillum sp. nov. isolated from marine sediment.</title>
        <authorList>
            <person name="Ji X."/>
        </authorList>
    </citation>
    <scope>NUCLEOTIDE SEQUENCE [LARGE SCALE GENOMIC DNA]</scope>
    <source>
        <strain evidence="2 3">D5</strain>
    </source>
</reference>
<sequence>MSTTRFLQLLLTGLCTLLIMFQTGCSSHDGQQVTSESPAIVPKTDDRLAIISQVSDRPESQSSIISLSVSHPLASASQTRWLYDFADSDLIGFIRYAFENNAELSEKAAAVEFAARNVLESGYSYYPVLFSGVTTEPDTVRAINDPGVLPFSGVDWQQLTSESRTANLQYALRKSEFAHLTHQLAVDLTTFWYRLHYQQKLLELYQRRQNTMSNALKVIEQKYQQQQIDMSALSAFRNEALAFDEEVNRQRSVRDKAKADLFRQAGFTDDSDTPVARIQFATFSLADIPEKQLHSAYLARSSDLNNAWLAVLQQDSIAAEHIRSRFPKIIMNPDIEKGLNWQRLQEKLSIQSDSENTRLIQFYSSLLFNRLADTENNLLQHQRILQRYKKSLQVLQVKREQTESELRKFQAGLISLQELLYVQKSMLEAEAIALELLYQRTSNRIELYRLMGGAILPIPVEKSAF</sequence>